<comment type="caution">
    <text evidence="2">The sequence shown here is derived from an EMBL/GenBank/DDBJ whole genome shotgun (WGS) entry which is preliminary data.</text>
</comment>
<evidence type="ECO:0000313" key="2">
    <source>
        <dbReference type="EMBL" id="MFD1985471.1"/>
    </source>
</evidence>
<name>A0ABW4UEB4_9HYPH</name>
<feature type="compositionally biased region" description="Basic residues" evidence="1">
    <location>
        <begin position="1"/>
        <end position="11"/>
    </location>
</feature>
<keyword evidence="3" id="KW-1185">Reference proteome</keyword>
<protein>
    <submittedName>
        <fullName evidence="2">Uncharacterized protein</fullName>
    </submittedName>
</protein>
<accession>A0ABW4UEB4</accession>
<dbReference type="EMBL" id="JBHUGZ010000016">
    <property type="protein sequence ID" value="MFD1985471.1"/>
    <property type="molecule type" value="Genomic_DNA"/>
</dbReference>
<evidence type="ECO:0000313" key="3">
    <source>
        <dbReference type="Proteomes" id="UP001597405"/>
    </source>
</evidence>
<reference evidence="3" key="1">
    <citation type="journal article" date="2019" name="Int. J. Syst. Evol. Microbiol.">
        <title>The Global Catalogue of Microorganisms (GCM) 10K type strain sequencing project: providing services to taxonomists for standard genome sequencing and annotation.</title>
        <authorList>
            <consortium name="The Broad Institute Genomics Platform"/>
            <consortium name="The Broad Institute Genome Sequencing Center for Infectious Disease"/>
            <person name="Wu L."/>
            <person name="Ma J."/>
        </authorList>
    </citation>
    <scope>NUCLEOTIDE SEQUENCE [LARGE SCALE GENOMIC DNA]</scope>
    <source>
        <strain evidence="3">CGMCC 1.16225</strain>
    </source>
</reference>
<gene>
    <name evidence="2" type="ORF">ACFSOZ_23535</name>
</gene>
<dbReference type="Proteomes" id="UP001597405">
    <property type="component" value="Unassembled WGS sequence"/>
</dbReference>
<proteinExistence type="predicted"/>
<dbReference type="RefSeq" id="WP_379101837.1">
    <property type="nucleotide sequence ID" value="NZ_JBHUGZ010000016.1"/>
</dbReference>
<organism evidence="2 3">
    <name type="scientific">Mesorhizobium newzealandense</name>
    <dbReference type="NCBI Taxonomy" id="1300302"/>
    <lineage>
        <taxon>Bacteria</taxon>
        <taxon>Pseudomonadati</taxon>
        <taxon>Pseudomonadota</taxon>
        <taxon>Alphaproteobacteria</taxon>
        <taxon>Hyphomicrobiales</taxon>
        <taxon>Phyllobacteriaceae</taxon>
        <taxon>Mesorhizobium</taxon>
    </lineage>
</organism>
<evidence type="ECO:0000256" key="1">
    <source>
        <dbReference type="SAM" id="MobiDB-lite"/>
    </source>
</evidence>
<feature type="region of interest" description="Disordered" evidence="1">
    <location>
        <begin position="1"/>
        <end position="23"/>
    </location>
</feature>
<dbReference type="SUPFAM" id="SSF53271">
    <property type="entry name" value="PRTase-like"/>
    <property type="match status" value="1"/>
</dbReference>
<dbReference type="InterPro" id="IPR029057">
    <property type="entry name" value="PRTase-like"/>
</dbReference>
<sequence length="1130" mass="126523">MNVLPGHKKGYGGRMPQGARSKSARRSREQLLDMLPATLVPPLLEFAEYIATLDVDYIIFMARKAIRLHDLLIAVGCRRPQATVITDHVLDQSLTVLAGKRCALVDDTLILGTTLADAESKLRFAGVDSIVKIVFAVDHDNWCKDICDVDRHFVSLDQKAMLNFCAAEVEALGLAGVPYLTDFPVSERLRLARSELSTMYSMSGWDSYALTTELQEDAAVYYYSHLPTVTNHEQLSATIGKLWRIVEIAKVRSFVFTSDTRHSARVIPIVTLRPLTQDRIKQLFDAVLQELDTLEQSHRDTLQQRLATPRSQLRFLQYFLGLIVGEQFVDSLTSALGRDRPIQFDMDEASRLFGPWLQPEIDALHGAAASIARGTNTPRIAGAATIPAELPEEVKDVEKFDLNELFANRRAKHGLLDEPRNLFSDLIRVFVELHAQYEIPAREEVRKLGKRLDEAKPSEMPRRDRLKMGITWSTLSDFLARRAKMPLRKVRSMQMSLMLDALIDIGIAVPIIAERHGVLFRAYRHGEDALFAEQEHALAYQVAKGFLEGSGRNDVPRLTMEKLLVALMRVGISRKFLTPHFGTNGSERVARIAFHRHGAVITLADEPTVFADHQESWLSRHLVSVGVLSRLGANYVLGSEPVAGLISTVAVEEANQLGWLLGKLNAARNDGATLSQRDLTLLVTCPQPRDAAGAVFAEYRIFDQWFVGCREQFKRLNLGSDRACEKAIADMVHSGGYAAFNSARFKLCGYLKNEPVEIVERCSSSLRTSDAMGDFVARSWDGIWKPIVGAEQSRQRDAFEQQLGKLAREFLMIAVGIFSMELAIASALVTRHRMLPRRYAEICVKVVGYLEEIQSLLPPKQHEAFFRLKDLASARSLMPDPALGYAYGLRLIERNEEAARNLAAEVDEDVRRYARILTSTTFDYALWFDVIDAKGSRTGLAGQELLEYRARVNRMMDAINVKISGVMRDARRENGKVTVVPSNLESTDDEKHVLFGGKRNSRQRLKELASAILAVARASGIPVRMLLIDANFAGASPYEYHGEPAIQGRDFWEFGGRLRTFLRRFEAELTGGIKPVDSILYLAGKLTKTVEEFAEVSTLKPLRNTTTELKIDERRLSVKVVGGFATGPRN</sequence>